<feature type="transmembrane region" description="Helical" evidence="2">
    <location>
        <begin position="127"/>
        <end position="145"/>
    </location>
</feature>
<dbReference type="PANTHER" id="PTHR36435">
    <property type="entry name" value="SLR1288 PROTEIN"/>
    <property type="match status" value="1"/>
</dbReference>
<sequence>MDDSNQEKETQIDLQDFPDLPDENPEKEQEQEEQEYLKQQIQENIPRTKYPVILLILDIVLILVFGGSLISSTNPDFKTYFLSKSILLFSMFITLNFVGSFMFFLISIKAKNPEKPIWKVDLVSPNFGIWISISLLPAICEEIFFRGFMQKAMEYNFQNIKKAILITSLIFSFSHFDFSFLGFLYQFLLGYIFGNFASRTDSIFPSIISHIFSNTMVLIFFLHPETSSISPTVAIFFFLLSLAVFILLSYFFIKKNDYIGIHFPNRNLIQRNRSEFEMN</sequence>
<keyword evidence="5" id="KW-1185">Reference proteome</keyword>
<feature type="region of interest" description="Disordered" evidence="1">
    <location>
        <begin position="1"/>
        <end position="35"/>
    </location>
</feature>
<accession>A0A9Q0LMK1</accession>
<evidence type="ECO:0000313" key="5">
    <source>
        <dbReference type="Proteomes" id="UP001149090"/>
    </source>
</evidence>
<keyword evidence="4" id="KW-0645">Protease</keyword>
<dbReference type="GO" id="GO:0004175">
    <property type="term" value="F:endopeptidase activity"/>
    <property type="evidence" value="ECO:0007669"/>
    <property type="project" value="UniProtKB-ARBA"/>
</dbReference>
<dbReference type="Pfam" id="PF02517">
    <property type="entry name" value="Rce1-like"/>
    <property type="match status" value="1"/>
</dbReference>
<keyword evidence="4" id="KW-0378">Hydrolase</keyword>
<dbReference type="AlphaFoldDB" id="A0A9Q0LMK1"/>
<evidence type="ECO:0000259" key="3">
    <source>
        <dbReference type="Pfam" id="PF02517"/>
    </source>
</evidence>
<name>A0A9Q0LMK1_ANAIG</name>
<feature type="transmembrane region" description="Helical" evidence="2">
    <location>
        <begin position="165"/>
        <end position="191"/>
    </location>
</feature>
<proteinExistence type="predicted"/>
<feature type="domain" description="CAAX prenyl protease 2/Lysostaphin resistance protein A-like" evidence="3">
    <location>
        <begin position="127"/>
        <end position="216"/>
    </location>
</feature>
<feature type="compositionally biased region" description="Basic and acidic residues" evidence="1">
    <location>
        <begin position="1"/>
        <end position="11"/>
    </location>
</feature>
<keyword evidence="2" id="KW-1133">Transmembrane helix</keyword>
<dbReference type="PANTHER" id="PTHR36435:SF1">
    <property type="entry name" value="CAAX AMINO TERMINAL PROTEASE FAMILY PROTEIN"/>
    <property type="match status" value="1"/>
</dbReference>
<evidence type="ECO:0000313" key="4">
    <source>
        <dbReference type="EMBL" id="KAJ5075154.1"/>
    </source>
</evidence>
<gene>
    <name evidence="4" type="ORF">M0811_07505</name>
</gene>
<dbReference type="EMBL" id="JAPDFW010000066">
    <property type="protein sequence ID" value="KAJ5075154.1"/>
    <property type="molecule type" value="Genomic_DNA"/>
</dbReference>
<dbReference type="GO" id="GO:0006508">
    <property type="term" value="P:proteolysis"/>
    <property type="evidence" value="ECO:0007669"/>
    <property type="project" value="UniProtKB-KW"/>
</dbReference>
<keyword evidence="2" id="KW-0472">Membrane</keyword>
<organism evidence="4 5">
    <name type="scientific">Anaeramoeba ignava</name>
    <name type="common">Anaerobic marine amoeba</name>
    <dbReference type="NCBI Taxonomy" id="1746090"/>
    <lineage>
        <taxon>Eukaryota</taxon>
        <taxon>Metamonada</taxon>
        <taxon>Anaeramoebidae</taxon>
        <taxon>Anaeramoeba</taxon>
    </lineage>
</organism>
<feature type="transmembrane region" description="Helical" evidence="2">
    <location>
        <begin position="203"/>
        <end position="222"/>
    </location>
</feature>
<feature type="transmembrane region" description="Helical" evidence="2">
    <location>
        <begin position="52"/>
        <end position="73"/>
    </location>
</feature>
<feature type="compositionally biased region" description="Acidic residues" evidence="1">
    <location>
        <begin position="19"/>
        <end position="34"/>
    </location>
</feature>
<dbReference type="InterPro" id="IPR003675">
    <property type="entry name" value="Rce1/LyrA-like_dom"/>
</dbReference>
<keyword evidence="2" id="KW-0812">Transmembrane</keyword>
<evidence type="ECO:0000256" key="2">
    <source>
        <dbReference type="SAM" id="Phobius"/>
    </source>
</evidence>
<feature type="transmembrane region" description="Helical" evidence="2">
    <location>
        <begin position="85"/>
        <end position="106"/>
    </location>
</feature>
<protein>
    <submittedName>
        <fullName evidence="4">Caax amino terminal protease</fullName>
    </submittedName>
</protein>
<comment type="caution">
    <text evidence="4">The sequence shown here is derived from an EMBL/GenBank/DDBJ whole genome shotgun (WGS) entry which is preliminary data.</text>
</comment>
<dbReference type="GO" id="GO:0080120">
    <property type="term" value="P:CAAX-box protein maturation"/>
    <property type="evidence" value="ECO:0007669"/>
    <property type="project" value="UniProtKB-ARBA"/>
</dbReference>
<reference evidence="4" key="1">
    <citation type="submission" date="2022-10" db="EMBL/GenBank/DDBJ databases">
        <title>Novel sulphate-reducing endosymbionts in the free-living metamonad Anaeramoeba.</title>
        <authorList>
            <person name="Jerlstrom-Hultqvist J."/>
            <person name="Cepicka I."/>
            <person name="Gallot-Lavallee L."/>
            <person name="Salas-Leiva D."/>
            <person name="Curtis B.A."/>
            <person name="Zahonova K."/>
            <person name="Pipaliya S."/>
            <person name="Dacks J."/>
            <person name="Roger A.J."/>
        </authorList>
    </citation>
    <scope>NUCLEOTIDE SEQUENCE</scope>
    <source>
        <strain evidence="4">BMAN</strain>
    </source>
</reference>
<feature type="transmembrane region" description="Helical" evidence="2">
    <location>
        <begin position="234"/>
        <end position="253"/>
    </location>
</feature>
<evidence type="ECO:0000256" key="1">
    <source>
        <dbReference type="SAM" id="MobiDB-lite"/>
    </source>
</evidence>
<dbReference type="InterPro" id="IPR052710">
    <property type="entry name" value="CAAX_protease"/>
</dbReference>
<dbReference type="Proteomes" id="UP001149090">
    <property type="component" value="Unassembled WGS sequence"/>
</dbReference>